<evidence type="ECO:0008006" key="4">
    <source>
        <dbReference type="Google" id="ProtNLM"/>
    </source>
</evidence>
<dbReference type="RefSeq" id="WP_013011613.1">
    <property type="nucleotide sequence ID" value="NC_013943.1"/>
</dbReference>
<dbReference type="Proteomes" id="UP000002012">
    <property type="component" value="Chromosome"/>
</dbReference>
<keyword evidence="3" id="KW-1185">Reference proteome</keyword>
<proteinExistence type="predicted"/>
<accession>D4H3K9</accession>
<dbReference type="PROSITE" id="PS51257">
    <property type="entry name" value="PROKAR_LIPOPROTEIN"/>
    <property type="match status" value="1"/>
</dbReference>
<dbReference type="PaxDb" id="522772-Dacet_2349"/>
<dbReference type="InParanoid" id="D4H3K9"/>
<organism evidence="2 3">
    <name type="scientific">Denitrovibrio acetiphilus (strain DSM 12809 / NBRC 114555 / N2460)</name>
    <dbReference type="NCBI Taxonomy" id="522772"/>
    <lineage>
        <taxon>Bacteria</taxon>
        <taxon>Pseudomonadati</taxon>
        <taxon>Deferribacterota</taxon>
        <taxon>Deferribacteres</taxon>
        <taxon>Deferribacterales</taxon>
        <taxon>Geovibrionaceae</taxon>
        <taxon>Denitrovibrio</taxon>
    </lineage>
</organism>
<dbReference type="KEGG" id="dap:Dacet_2349"/>
<sequence precursor="true">MKKLIMLLAFAVFIISGCASTNKRPFVEITDIPQGRGVVYIYMPQKKNLLQTAEVRVDNSEAIGTYVGNILKGTYIPYIAPLGENLFKIGNKAISLNVIENEASFIKIESYKVFFKMNIKLAEIDPSAGFVHIRTTQQR</sequence>
<feature type="chain" id="PRO_5003057970" description="Lipoprotein" evidence="1">
    <location>
        <begin position="20"/>
        <end position="139"/>
    </location>
</feature>
<dbReference type="HOGENOM" id="CLU_1841854_0_0_0"/>
<evidence type="ECO:0000256" key="1">
    <source>
        <dbReference type="SAM" id="SignalP"/>
    </source>
</evidence>
<dbReference type="AlphaFoldDB" id="D4H3K9"/>
<reference evidence="2 3" key="1">
    <citation type="journal article" date="2010" name="Stand. Genomic Sci.">
        <title>Complete genome sequence of Denitrovibrio acetiphilus type strain (N2460).</title>
        <authorList>
            <person name="Kiss H."/>
            <person name="Lang E."/>
            <person name="Lapidus A."/>
            <person name="Copeland A."/>
            <person name="Nolan M."/>
            <person name="Glavina Del Rio T."/>
            <person name="Chen F."/>
            <person name="Lucas S."/>
            <person name="Tice H."/>
            <person name="Cheng J.F."/>
            <person name="Han C."/>
            <person name="Goodwin L."/>
            <person name="Pitluck S."/>
            <person name="Liolios K."/>
            <person name="Pati A."/>
            <person name="Ivanova N."/>
            <person name="Mavromatis K."/>
            <person name="Chen A."/>
            <person name="Palaniappan K."/>
            <person name="Land M."/>
            <person name="Hauser L."/>
            <person name="Chang Y.J."/>
            <person name="Jeffries C.D."/>
            <person name="Detter J.C."/>
            <person name="Brettin T."/>
            <person name="Spring S."/>
            <person name="Rohde M."/>
            <person name="Goker M."/>
            <person name="Woyke T."/>
            <person name="Bristow J."/>
            <person name="Eisen J.A."/>
            <person name="Markowitz V."/>
            <person name="Hugenholtz P."/>
            <person name="Kyrpides N.C."/>
            <person name="Klenk H.P."/>
        </authorList>
    </citation>
    <scope>NUCLEOTIDE SEQUENCE [LARGE SCALE GENOMIC DNA]</scope>
    <source>
        <strain evidence="3">DSM 12809 / NBRC 114555 / N2460</strain>
    </source>
</reference>
<dbReference type="EMBL" id="CP001968">
    <property type="protein sequence ID" value="ADD69111.1"/>
    <property type="molecule type" value="Genomic_DNA"/>
</dbReference>
<gene>
    <name evidence="2" type="ordered locus">Dacet_2349</name>
</gene>
<dbReference type="STRING" id="522772.Dacet_2349"/>
<feature type="signal peptide" evidence="1">
    <location>
        <begin position="1"/>
        <end position="19"/>
    </location>
</feature>
<keyword evidence="1" id="KW-0732">Signal</keyword>
<protein>
    <recommendedName>
        <fullName evidence="4">Lipoprotein</fullName>
    </recommendedName>
</protein>
<evidence type="ECO:0000313" key="3">
    <source>
        <dbReference type="Proteomes" id="UP000002012"/>
    </source>
</evidence>
<name>D4H3K9_DENA2</name>
<evidence type="ECO:0000313" key="2">
    <source>
        <dbReference type="EMBL" id="ADD69111.1"/>
    </source>
</evidence>